<keyword evidence="10" id="KW-1185">Reference proteome</keyword>
<evidence type="ECO:0000313" key="9">
    <source>
        <dbReference type="EMBL" id="GAA2514197.1"/>
    </source>
</evidence>
<dbReference type="InterPro" id="IPR036852">
    <property type="entry name" value="Peptidase_S8/S53_dom_sf"/>
</dbReference>
<dbReference type="GO" id="GO:0008233">
    <property type="term" value="F:peptidase activity"/>
    <property type="evidence" value="ECO:0007669"/>
    <property type="project" value="UniProtKB-KW"/>
</dbReference>
<name>A0ABP6ACS4_9ACTN</name>
<feature type="active site" description="Charge relay system" evidence="5">
    <location>
        <position position="103"/>
    </location>
</feature>
<feature type="transmembrane region" description="Helical" evidence="7">
    <location>
        <begin position="359"/>
        <end position="379"/>
    </location>
</feature>
<sequence length="387" mass="39488">MRSLLVSLRFGLSALMAGGLICIGGLPGAAADTVRASQWHLRSLAIGTAHSLSQGDGVTVAVIDTGVDADHPDLVDAILAGKDFREPSGNDLEVRRDMDRRGHGTSMTGLIAGRGRGGAGGVLGIAPKAKVLPVRHTWGGLDFKGETPTAIRWAAGQGAKVISMSFGDHGGIGLELAIREARAADVLLVASAGNRPESRQVRFPARYDGVVAVGAVDRSGRRAGFSVTGPQLALTAPGVGITSTRPRGTGGGYGTGSGTSDATAIVAGVAALVRARYPDLSAPEVVHRMTSTADDKGPAGRDEEYGFGIVNPVRALTAEVPPLDPAPDPVGPGRPGDATTQGTQILPGGGERAWSQRTLLVDGAGVVVLGLAVGGAVLLTRTRRRRP</sequence>
<dbReference type="PROSITE" id="PS51892">
    <property type="entry name" value="SUBTILASE"/>
    <property type="match status" value="1"/>
</dbReference>
<evidence type="ECO:0000256" key="5">
    <source>
        <dbReference type="PROSITE-ProRule" id="PRU01240"/>
    </source>
</evidence>
<evidence type="ECO:0000256" key="7">
    <source>
        <dbReference type="SAM" id="Phobius"/>
    </source>
</evidence>
<dbReference type="PRINTS" id="PR00723">
    <property type="entry name" value="SUBTILISIN"/>
</dbReference>
<feature type="region of interest" description="Disordered" evidence="6">
    <location>
        <begin position="324"/>
        <end position="346"/>
    </location>
</feature>
<evidence type="ECO:0000256" key="2">
    <source>
        <dbReference type="ARBA" id="ARBA00022670"/>
    </source>
</evidence>
<keyword evidence="4 5" id="KW-0720">Serine protease</keyword>
<feature type="active site" description="Charge relay system" evidence="5">
    <location>
        <position position="260"/>
    </location>
</feature>
<evidence type="ECO:0000313" key="10">
    <source>
        <dbReference type="Proteomes" id="UP001499978"/>
    </source>
</evidence>
<proteinExistence type="inferred from homology"/>
<accession>A0ABP6ACS4</accession>
<reference evidence="10" key="1">
    <citation type="journal article" date="2019" name="Int. J. Syst. Evol. Microbiol.">
        <title>The Global Catalogue of Microorganisms (GCM) 10K type strain sequencing project: providing services to taxonomists for standard genome sequencing and annotation.</title>
        <authorList>
            <consortium name="The Broad Institute Genomics Platform"/>
            <consortium name="The Broad Institute Genome Sequencing Center for Infectious Disease"/>
            <person name="Wu L."/>
            <person name="Ma J."/>
        </authorList>
    </citation>
    <scope>NUCLEOTIDE SEQUENCE [LARGE SCALE GENOMIC DNA]</scope>
    <source>
        <strain evidence="10">JCM 3367</strain>
    </source>
</reference>
<dbReference type="InterPro" id="IPR000209">
    <property type="entry name" value="Peptidase_S8/S53_dom"/>
</dbReference>
<keyword evidence="7" id="KW-0472">Membrane</keyword>
<comment type="caution">
    <text evidence="9">The sequence shown here is derived from an EMBL/GenBank/DDBJ whole genome shotgun (WGS) entry which is preliminary data.</text>
</comment>
<dbReference type="Proteomes" id="UP001499978">
    <property type="component" value="Unassembled WGS sequence"/>
</dbReference>
<comment type="similarity">
    <text evidence="1 5">Belongs to the peptidase S8 family.</text>
</comment>
<dbReference type="PANTHER" id="PTHR43399">
    <property type="entry name" value="SUBTILISIN-RELATED"/>
    <property type="match status" value="1"/>
</dbReference>
<dbReference type="SUPFAM" id="SSF52743">
    <property type="entry name" value="Subtilisin-like"/>
    <property type="match status" value="1"/>
</dbReference>
<keyword evidence="7" id="KW-0812">Transmembrane</keyword>
<feature type="active site" description="Charge relay system" evidence="5">
    <location>
        <position position="64"/>
    </location>
</feature>
<dbReference type="GO" id="GO:0006508">
    <property type="term" value="P:proteolysis"/>
    <property type="evidence" value="ECO:0007669"/>
    <property type="project" value="UniProtKB-KW"/>
</dbReference>
<evidence type="ECO:0000256" key="3">
    <source>
        <dbReference type="ARBA" id="ARBA00022801"/>
    </source>
</evidence>
<protein>
    <submittedName>
        <fullName evidence="9">Type VII secretion-associated serine protease mycosin</fullName>
    </submittedName>
</protein>
<keyword evidence="7" id="KW-1133">Transmembrane helix</keyword>
<keyword evidence="2 5" id="KW-0645">Protease</keyword>
<dbReference type="Pfam" id="PF00082">
    <property type="entry name" value="Peptidase_S8"/>
    <property type="match status" value="1"/>
</dbReference>
<organism evidence="9 10">
    <name type="scientific">Pilimelia columellifera subsp. columellifera</name>
    <dbReference type="NCBI Taxonomy" id="706583"/>
    <lineage>
        <taxon>Bacteria</taxon>
        <taxon>Bacillati</taxon>
        <taxon>Actinomycetota</taxon>
        <taxon>Actinomycetes</taxon>
        <taxon>Micromonosporales</taxon>
        <taxon>Micromonosporaceae</taxon>
        <taxon>Pilimelia</taxon>
    </lineage>
</organism>
<dbReference type="InterPro" id="IPR023827">
    <property type="entry name" value="Peptidase_S8_Asp-AS"/>
</dbReference>
<dbReference type="PANTHER" id="PTHR43399:SF4">
    <property type="entry name" value="CELL WALL-ASSOCIATED PROTEASE"/>
    <property type="match status" value="1"/>
</dbReference>
<dbReference type="EMBL" id="BAAARY010000002">
    <property type="protein sequence ID" value="GAA2514197.1"/>
    <property type="molecule type" value="Genomic_DNA"/>
</dbReference>
<evidence type="ECO:0000256" key="1">
    <source>
        <dbReference type="ARBA" id="ARBA00011073"/>
    </source>
</evidence>
<gene>
    <name evidence="9" type="primary">mycP</name>
    <name evidence="9" type="ORF">GCM10010201_07710</name>
</gene>
<evidence type="ECO:0000259" key="8">
    <source>
        <dbReference type="Pfam" id="PF00082"/>
    </source>
</evidence>
<dbReference type="InterPro" id="IPR015500">
    <property type="entry name" value="Peptidase_S8_subtilisin-rel"/>
</dbReference>
<keyword evidence="3 5" id="KW-0378">Hydrolase</keyword>
<evidence type="ECO:0000256" key="4">
    <source>
        <dbReference type="ARBA" id="ARBA00022825"/>
    </source>
</evidence>
<dbReference type="Gene3D" id="3.40.50.200">
    <property type="entry name" value="Peptidase S8/S53 domain"/>
    <property type="match status" value="1"/>
</dbReference>
<dbReference type="PROSITE" id="PS00136">
    <property type="entry name" value="SUBTILASE_ASP"/>
    <property type="match status" value="1"/>
</dbReference>
<evidence type="ECO:0000256" key="6">
    <source>
        <dbReference type="SAM" id="MobiDB-lite"/>
    </source>
</evidence>
<dbReference type="InterPro" id="IPR051048">
    <property type="entry name" value="Peptidase_S8/S53_subtilisin"/>
</dbReference>
<feature type="domain" description="Peptidase S8/S53" evidence="8">
    <location>
        <begin position="55"/>
        <end position="308"/>
    </location>
</feature>